<feature type="transmembrane region" description="Helical" evidence="1">
    <location>
        <begin position="23"/>
        <end position="44"/>
    </location>
</feature>
<evidence type="ECO:0000313" key="2">
    <source>
        <dbReference type="EMBL" id="MBB4908264.1"/>
    </source>
</evidence>
<proteinExistence type="predicted"/>
<sequence length="163" mass="17459">MTVTFSAEPDGVSMRRFARPRRWPAAALAVLFLGYAAGKAAFAIQGRLGFPGGPPVTAAETAGYFLEPAPAQWFAAASGVVGACLVLLTVAPFGRRIPRRLMLLVLAGVLVTIGYGAGVMIIDGFVGVGVGWRWYHGVLGLVMLTLVVETVRSYWLRDRREAH</sequence>
<keyword evidence="1" id="KW-0812">Transmembrane</keyword>
<accession>A0A7W7VFL7</accession>
<dbReference type="Proteomes" id="UP000520767">
    <property type="component" value="Unassembled WGS sequence"/>
</dbReference>
<organism evidence="2 3">
    <name type="scientific">Actinophytocola algeriensis</name>
    <dbReference type="NCBI Taxonomy" id="1768010"/>
    <lineage>
        <taxon>Bacteria</taxon>
        <taxon>Bacillati</taxon>
        <taxon>Actinomycetota</taxon>
        <taxon>Actinomycetes</taxon>
        <taxon>Pseudonocardiales</taxon>
        <taxon>Pseudonocardiaceae</taxon>
    </lineage>
</organism>
<feature type="transmembrane region" description="Helical" evidence="1">
    <location>
        <begin position="134"/>
        <end position="155"/>
    </location>
</feature>
<feature type="transmembrane region" description="Helical" evidence="1">
    <location>
        <begin position="73"/>
        <end position="94"/>
    </location>
</feature>
<dbReference type="EMBL" id="JACHJQ010000004">
    <property type="protein sequence ID" value="MBB4908264.1"/>
    <property type="molecule type" value="Genomic_DNA"/>
</dbReference>
<keyword evidence="3" id="KW-1185">Reference proteome</keyword>
<keyword evidence="1" id="KW-0472">Membrane</keyword>
<name>A0A7W7VFL7_9PSEU</name>
<evidence type="ECO:0000313" key="3">
    <source>
        <dbReference type="Proteomes" id="UP000520767"/>
    </source>
</evidence>
<dbReference type="RefSeq" id="WP_221464191.1">
    <property type="nucleotide sequence ID" value="NZ_JACHJQ010000004.1"/>
</dbReference>
<protein>
    <submittedName>
        <fullName evidence="2">Uncharacterized protein</fullName>
    </submittedName>
</protein>
<keyword evidence="1" id="KW-1133">Transmembrane helix</keyword>
<comment type="caution">
    <text evidence="2">The sequence shown here is derived from an EMBL/GenBank/DDBJ whole genome shotgun (WGS) entry which is preliminary data.</text>
</comment>
<evidence type="ECO:0000256" key="1">
    <source>
        <dbReference type="SAM" id="Phobius"/>
    </source>
</evidence>
<feature type="transmembrane region" description="Helical" evidence="1">
    <location>
        <begin position="101"/>
        <end position="122"/>
    </location>
</feature>
<dbReference type="AlphaFoldDB" id="A0A7W7VFL7"/>
<reference evidence="2 3" key="1">
    <citation type="submission" date="2020-08" db="EMBL/GenBank/DDBJ databases">
        <title>Genomic Encyclopedia of Type Strains, Phase III (KMG-III): the genomes of soil and plant-associated and newly described type strains.</title>
        <authorList>
            <person name="Whitman W."/>
        </authorList>
    </citation>
    <scope>NUCLEOTIDE SEQUENCE [LARGE SCALE GENOMIC DNA]</scope>
    <source>
        <strain evidence="2 3">CECT 8960</strain>
    </source>
</reference>
<gene>
    <name evidence="2" type="ORF">FHR82_004506</name>
</gene>